<evidence type="ECO:0000256" key="1">
    <source>
        <dbReference type="SAM" id="MobiDB-lite"/>
    </source>
</evidence>
<evidence type="ECO:0000256" key="2">
    <source>
        <dbReference type="SAM" id="SignalP"/>
    </source>
</evidence>
<organism evidence="3 4">
    <name type="scientific">Enterococcus termitis</name>
    <dbReference type="NCBI Taxonomy" id="332950"/>
    <lineage>
        <taxon>Bacteria</taxon>
        <taxon>Bacillati</taxon>
        <taxon>Bacillota</taxon>
        <taxon>Bacilli</taxon>
        <taxon>Lactobacillales</taxon>
        <taxon>Enterococcaceae</taxon>
        <taxon>Enterococcus</taxon>
    </lineage>
</organism>
<protein>
    <submittedName>
        <fullName evidence="3">Uncharacterized protein</fullName>
    </submittedName>
</protein>
<comment type="caution">
    <text evidence="3">The sequence shown here is derived from an EMBL/GenBank/DDBJ whole genome shotgun (WGS) entry which is preliminary data.</text>
</comment>
<gene>
    <name evidence="3" type="ORF">BCR25_00790</name>
</gene>
<dbReference type="AlphaFoldDB" id="A0A1E5H632"/>
<dbReference type="RefSeq" id="WP_069661701.1">
    <property type="nucleotide sequence ID" value="NZ_JBHUJJ010000001.1"/>
</dbReference>
<feature type="signal peptide" evidence="2">
    <location>
        <begin position="1"/>
        <end position="26"/>
    </location>
</feature>
<evidence type="ECO:0000313" key="3">
    <source>
        <dbReference type="EMBL" id="OEG20391.1"/>
    </source>
</evidence>
<proteinExistence type="predicted"/>
<feature type="compositionally biased region" description="Polar residues" evidence="1">
    <location>
        <begin position="77"/>
        <end position="94"/>
    </location>
</feature>
<feature type="region of interest" description="Disordered" evidence="1">
    <location>
        <begin position="50"/>
        <end position="94"/>
    </location>
</feature>
<reference evidence="4" key="1">
    <citation type="submission" date="2016-09" db="EMBL/GenBank/DDBJ databases">
        <authorList>
            <person name="Gulvik C.A."/>
        </authorList>
    </citation>
    <scope>NUCLEOTIDE SEQUENCE [LARGE SCALE GENOMIC DNA]</scope>
    <source>
        <strain evidence="4">LMG 8895</strain>
    </source>
</reference>
<evidence type="ECO:0000313" key="4">
    <source>
        <dbReference type="Proteomes" id="UP000095094"/>
    </source>
</evidence>
<feature type="compositionally biased region" description="Basic and acidic residues" evidence="1">
    <location>
        <begin position="50"/>
        <end position="68"/>
    </location>
</feature>
<name>A0A1E5H632_9ENTE</name>
<dbReference type="Proteomes" id="UP000095094">
    <property type="component" value="Unassembled WGS sequence"/>
</dbReference>
<feature type="chain" id="PRO_5009178171" evidence="2">
    <location>
        <begin position="27"/>
        <end position="94"/>
    </location>
</feature>
<dbReference type="EMBL" id="MIJY01000001">
    <property type="protein sequence ID" value="OEG20391.1"/>
    <property type="molecule type" value="Genomic_DNA"/>
</dbReference>
<accession>A0A1E5H632</accession>
<keyword evidence="2" id="KW-0732">Signal</keyword>
<sequence length="94" mass="11069">MKKHTSKVLFGIAILGLVSFAPRAEAVGGFGNRHMDSVEMNEMHGWNREKMDENWRESRRKQHSENRGMKRVYRNNGMMNNYRENTTHPCWSAE</sequence>
<keyword evidence="4" id="KW-1185">Reference proteome</keyword>